<protein>
    <submittedName>
        <fullName evidence="1">Uncharacterized protein</fullName>
    </submittedName>
</protein>
<sequence>MERSVRAVSAVHGRAHHRPLARPPGGACCLLTTQTPFLPAHRAVLGAASKLISGGKIHLLLGFWKD</sequence>
<keyword evidence="2" id="KW-1185">Reference proteome</keyword>
<dbReference type="Proteomes" id="UP000324222">
    <property type="component" value="Unassembled WGS sequence"/>
</dbReference>
<comment type="caution">
    <text evidence="1">The sequence shown here is derived from an EMBL/GenBank/DDBJ whole genome shotgun (WGS) entry which is preliminary data.</text>
</comment>
<reference evidence="1 2" key="1">
    <citation type="submission" date="2019-05" db="EMBL/GenBank/DDBJ databases">
        <title>Another draft genome of Portunus trituberculatus and its Hox gene families provides insights of decapod evolution.</title>
        <authorList>
            <person name="Jeong J.-H."/>
            <person name="Song I."/>
            <person name="Kim S."/>
            <person name="Choi T."/>
            <person name="Kim D."/>
            <person name="Ryu S."/>
            <person name="Kim W."/>
        </authorList>
    </citation>
    <scope>NUCLEOTIDE SEQUENCE [LARGE SCALE GENOMIC DNA]</scope>
    <source>
        <tissue evidence="1">Muscle</tissue>
    </source>
</reference>
<proteinExistence type="predicted"/>
<organism evidence="1 2">
    <name type="scientific">Portunus trituberculatus</name>
    <name type="common">Swimming crab</name>
    <name type="synonym">Neptunus trituberculatus</name>
    <dbReference type="NCBI Taxonomy" id="210409"/>
    <lineage>
        <taxon>Eukaryota</taxon>
        <taxon>Metazoa</taxon>
        <taxon>Ecdysozoa</taxon>
        <taxon>Arthropoda</taxon>
        <taxon>Crustacea</taxon>
        <taxon>Multicrustacea</taxon>
        <taxon>Malacostraca</taxon>
        <taxon>Eumalacostraca</taxon>
        <taxon>Eucarida</taxon>
        <taxon>Decapoda</taxon>
        <taxon>Pleocyemata</taxon>
        <taxon>Brachyura</taxon>
        <taxon>Eubrachyura</taxon>
        <taxon>Portunoidea</taxon>
        <taxon>Portunidae</taxon>
        <taxon>Portuninae</taxon>
        <taxon>Portunus</taxon>
    </lineage>
</organism>
<accession>A0A5B7F5F6</accession>
<evidence type="ECO:0000313" key="1">
    <source>
        <dbReference type="EMBL" id="MPC40757.1"/>
    </source>
</evidence>
<gene>
    <name evidence="1" type="ORF">E2C01_034323</name>
</gene>
<evidence type="ECO:0000313" key="2">
    <source>
        <dbReference type="Proteomes" id="UP000324222"/>
    </source>
</evidence>
<dbReference type="EMBL" id="VSRR010004803">
    <property type="protein sequence ID" value="MPC40757.1"/>
    <property type="molecule type" value="Genomic_DNA"/>
</dbReference>
<name>A0A5B7F5F6_PORTR</name>
<dbReference type="AlphaFoldDB" id="A0A5B7F5F6"/>